<gene>
    <name evidence="4" type="ORF">MPOCJGCO_1790</name>
</gene>
<dbReference type="PANTHER" id="PTHR30546">
    <property type="entry name" value="FLAVODOXIN-RELATED PROTEIN WRBA-RELATED"/>
    <property type="match status" value="1"/>
</dbReference>
<protein>
    <submittedName>
        <fullName evidence="4">NAD(P)H dehydrogenase (Quinone)</fullName>
    </submittedName>
</protein>
<keyword evidence="1" id="KW-0285">Flavoprotein</keyword>
<dbReference type="InterPro" id="IPR005025">
    <property type="entry name" value="FMN_Rdtase-like_dom"/>
</dbReference>
<sequence length="81" mass="8523">MGALVVAAGASEARAEVAVRRVPELVPGAVAEQFHDQYDQAAPIATVDELPEHDAIVFGTATRYGNIAAQMKQFIDQTGGL</sequence>
<evidence type="ECO:0000313" key="4">
    <source>
        <dbReference type="EMBL" id="GJE59690.1"/>
    </source>
</evidence>
<proteinExistence type="predicted"/>
<evidence type="ECO:0000313" key="5">
    <source>
        <dbReference type="Proteomes" id="UP001055057"/>
    </source>
</evidence>
<dbReference type="SUPFAM" id="SSF52218">
    <property type="entry name" value="Flavoproteins"/>
    <property type="match status" value="1"/>
</dbReference>
<organism evidence="4 5">
    <name type="scientific">Methylobacterium trifolii</name>
    <dbReference type="NCBI Taxonomy" id="1003092"/>
    <lineage>
        <taxon>Bacteria</taxon>
        <taxon>Pseudomonadati</taxon>
        <taxon>Pseudomonadota</taxon>
        <taxon>Alphaproteobacteria</taxon>
        <taxon>Hyphomicrobiales</taxon>
        <taxon>Methylobacteriaceae</taxon>
        <taxon>Methylobacterium</taxon>
    </lineage>
</organism>
<name>A0ABQ4U1H7_9HYPH</name>
<keyword evidence="5" id="KW-1185">Reference proteome</keyword>
<evidence type="ECO:0000256" key="2">
    <source>
        <dbReference type="ARBA" id="ARBA00022643"/>
    </source>
</evidence>
<dbReference type="EMBL" id="BPRB01000089">
    <property type="protein sequence ID" value="GJE59690.1"/>
    <property type="molecule type" value="Genomic_DNA"/>
</dbReference>
<reference evidence="4" key="2">
    <citation type="submission" date="2021-08" db="EMBL/GenBank/DDBJ databases">
        <authorList>
            <person name="Tani A."/>
            <person name="Ola A."/>
            <person name="Ogura Y."/>
            <person name="Katsura K."/>
            <person name="Hayashi T."/>
        </authorList>
    </citation>
    <scope>NUCLEOTIDE SEQUENCE</scope>
    <source>
        <strain evidence="4">DSM 23632</strain>
    </source>
</reference>
<dbReference type="InterPro" id="IPR029039">
    <property type="entry name" value="Flavoprotein-like_sf"/>
</dbReference>
<dbReference type="PANTHER" id="PTHR30546:SF23">
    <property type="entry name" value="FLAVOPROTEIN-LIKE PROTEIN YCP4-RELATED"/>
    <property type="match status" value="1"/>
</dbReference>
<accession>A0ABQ4U1H7</accession>
<comment type="caution">
    <text evidence="4">The sequence shown here is derived from an EMBL/GenBank/DDBJ whole genome shotgun (WGS) entry which is preliminary data.</text>
</comment>
<feature type="domain" description="Flavodoxin-like" evidence="3">
    <location>
        <begin position="1"/>
        <end position="81"/>
    </location>
</feature>
<dbReference type="PROSITE" id="PS50902">
    <property type="entry name" value="FLAVODOXIN_LIKE"/>
    <property type="match status" value="1"/>
</dbReference>
<evidence type="ECO:0000259" key="3">
    <source>
        <dbReference type="PROSITE" id="PS50902"/>
    </source>
</evidence>
<dbReference type="Proteomes" id="UP001055057">
    <property type="component" value="Unassembled WGS sequence"/>
</dbReference>
<reference evidence="4" key="1">
    <citation type="journal article" date="2021" name="Front. Microbiol.">
        <title>Comprehensive Comparative Genomics and Phenotyping of Methylobacterium Species.</title>
        <authorList>
            <person name="Alessa O."/>
            <person name="Ogura Y."/>
            <person name="Fujitani Y."/>
            <person name="Takami H."/>
            <person name="Hayashi T."/>
            <person name="Sahin N."/>
            <person name="Tani A."/>
        </authorList>
    </citation>
    <scope>NUCLEOTIDE SEQUENCE</scope>
    <source>
        <strain evidence="4">DSM 23632</strain>
    </source>
</reference>
<dbReference type="Pfam" id="PF03358">
    <property type="entry name" value="FMN_red"/>
    <property type="match status" value="1"/>
</dbReference>
<dbReference type="Gene3D" id="3.40.50.360">
    <property type="match status" value="1"/>
</dbReference>
<dbReference type="InterPro" id="IPR008254">
    <property type="entry name" value="Flavodoxin/NO_synth"/>
</dbReference>
<evidence type="ECO:0000256" key="1">
    <source>
        <dbReference type="ARBA" id="ARBA00022630"/>
    </source>
</evidence>
<keyword evidence="2" id="KW-0288">FMN</keyword>